<comment type="caution">
    <text evidence="7">The sequence shown here is derived from an EMBL/GenBank/DDBJ whole genome shotgun (WGS) entry which is preliminary data.</text>
</comment>
<keyword evidence="3 5" id="KW-0808">Transferase</keyword>
<dbReference type="PANTHER" id="PTHR10629:SF52">
    <property type="entry name" value="DNA (CYTOSINE-5)-METHYLTRANSFERASE 1"/>
    <property type="match status" value="1"/>
</dbReference>
<keyword evidence="4 5" id="KW-0949">S-adenosyl-L-methionine</keyword>
<dbReference type="GO" id="GO:0032259">
    <property type="term" value="P:methylation"/>
    <property type="evidence" value="ECO:0007669"/>
    <property type="project" value="UniProtKB-KW"/>
</dbReference>
<name>A0A7J9PTU7_METMI</name>
<evidence type="ECO:0000256" key="3">
    <source>
        <dbReference type="ARBA" id="ARBA00022679"/>
    </source>
</evidence>
<evidence type="ECO:0000256" key="5">
    <source>
        <dbReference type="PROSITE-ProRule" id="PRU01016"/>
    </source>
</evidence>
<dbReference type="InterPro" id="IPR018117">
    <property type="entry name" value="C5_DNA_meth_AS"/>
</dbReference>
<dbReference type="InterPro" id="IPR029063">
    <property type="entry name" value="SAM-dependent_MTases_sf"/>
</dbReference>
<dbReference type="Proteomes" id="UP000571751">
    <property type="component" value="Unassembled WGS sequence"/>
</dbReference>
<evidence type="ECO:0000256" key="2">
    <source>
        <dbReference type="ARBA" id="ARBA00022603"/>
    </source>
</evidence>
<dbReference type="Pfam" id="PF00145">
    <property type="entry name" value="DNA_methylase"/>
    <property type="match status" value="1"/>
</dbReference>
<dbReference type="AlphaFoldDB" id="A0A7J9PTU7"/>
<keyword evidence="2 5" id="KW-0489">Methyltransferase</keyword>
<dbReference type="EMBL" id="JACDUP010000002">
    <property type="protein sequence ID" value="MBA2868868.1"/>
    <property type="molecule type" value="Genomic_DNA"/>
</dbReference>
<gene>
    <name evidence="7" type="ORF">HNP95_001047</name>
</gene>
<reference evidence="7 8" key="1">
    <citation type="submission" date="2020-07" db="EMBL/GenBank/DDBJ databases">
        <title>Genomic Encyclopedia of Type Strains, Phase IV (KMG-V): Genome sequencing to study the core and pangenomes of soil and plant-associated prokaryotes.</title>
        <authorList>
            <person name="Whitman W."/>
        </authorList>
    </citation>
    <scope>NUCLEOTIDE SEQUENCE [LARGE SCALE GENOMIC DNA]</scope>
    <source>
        <strain evidence="7 8">C14</strain>
    </source>
</reference>
<dbReference type="PROSITE" id="PS51679">
    <property type="entry name" value="SAM_MT_C5"/>
    <property type="match status" value="1"/>
</dbReference>
<dbReference type="RefSeq" id="WP_181508015.1">
    <property type="nucleotide sequence ID" value="NZ_JACDUP010000002.1"/>
</dbReference>
<protein>
    <recommendedName>
        <fullName evidence="1">DNA (cytosine-5-)-methyltransferase</fullName>
        <ecNumber evidence="1">2.1.1.37</ecNumber>
    </recommendedName>
</protein>
<dbReference type="PROSITE" id="PS00094">
    <property type="entry name" value="C5_MTASE_1"/>
    <property type="match status" value="1"/>
</dbReference>
<dbReference type="GO" id="GO:0003886">
    <property type="term" value="F:DNA (cytosine-5-)-methyltransferase activity"/>
    <property type="evidence" value="ECO:0007669"/>
    <property type="project" value="UniProtKB-EC"/>
</dbReference>
<dbReference type="NCBIfam" id="TIGR00675">
    <property type="entry name" value="dcm"/>
    <property type="match status" value="1"/>
</dbReference>
<comment type="similarity">
    <text evidence="5 6">Belongs to the class I-like SAM-binding methyltransferase superfamily. C5-methyltransferase family.</text>
</comment>
<dbReference type="SUPFAM" id="SSF53335">
    <property type="entry name" value="S-adenosyl-L-methionine-dependent methyltransferases"/>
    <property type="match status" value="1"/>
</dbReference>
<dbReference type="InterPro" id="IPR050390">
    <property type="entry name" value="C5-Methyltransferase"/>
</dbReference>
<dbReference type="EC" id="2.1.1.37" evidence="1"/>
<evidence type="ECO:0000256" key="1">
    <source>
        <dbReference type="ARBA" id="ARBA00011975"/>
    </source>
</evidence>
<evidence type="ECO:0000313" key="7">
    <source>
        <dbReference type="EMBL" id="MBA2868868.1"/>
    </source>
</evidence>
<dbReference type="Gene3D" id="3.40.50.150">
    <property type="entry name" value="Vaccinia Virus protein VP39"/>
    <property type="match status" value="1"/>
</dbReference>
<dbReference type="PRINTS" id="PR00105">
    <property type="entry name" value="C5METTRFRASE"/>
</dbReference>
<evidence type="ECO:0000313" key="8">
    <source>
        <dbReference type="Proteomes" id="UP000571751"/>
    </source>
</evidence>
<proteinExistence type="inferred from homology"/>
<organism evidence="7 8">
    <name type="scientific">Methanococcus maripaludis</name>
    <name type="common">Methanococcus deltae</name>
    <dbReference type="NCBI Taxonomy" id="39152"/>
    <lineage>
        <taxon>Archaea</taxon>
        <taxon>Methanobacteriati</taxon>
        <taxon>Methanobacteriota</taxon>
        <taxon>Methanomada group</taxon>
        <taxon>Methanococci</taxon>
        <taxon>Methanococcales</taxon>
        <taxon>Methanococcaceae</taxon>
        <taxon>Methanococcus</taxon>
    </lineage>
</organism>
<dbReference type="InterPro" id="IPR001525">
    <property type="entry name" value="C5_MeTfrase"/>
</dbReference>
<dbReference type="PANTHER" id="PTHR10629">
    <property type="entry name" value="CYTOSINE-SPECIFIC METHYLTRANSFERASE"/>
    <property type="match status" value="1"/>
</dbReference>
<dbReference type="Gene3D" id="3.90.120.10">
    <property type="entry name" value="DNA Methylase, subunit A, domain 2"/>
    <property type="match status" value="1"/>
</dbReference>
<evidence type="ECO:0000256" key="4">
    <source>
        <dbReference type="ARBA" id="ARBA00022691"/>
    </source>
</evidence>
<accession>A0A7J9PTU7</accession>
<sequence length="396" mass="45341">MVNENQVSYIDLFAGCGGISLGLHNAGLNGLFAIEKNPTAFETLQYNLIDKRNHFDWPEWLPTTCYDINDILKNYRENLTALKEVDLVVGGPPCQGFSMTGRRNESDIRNKLVSSYIKFIELVQPDTLFFENVRGFTVGFLKGKSRSEAYSEKIVKELTDHGYNVEAHVLDFSKYGVPQNRKRFILIGSKNNDPKKFFEQIEKKKSKFLKDKGIPKTNTIHDAISDLERKHGEIDSPDTPGFKAGKYGGSTSKFQKLMRKNCDLEHPDSHRFANHRQNTIEKYEYILNKCESGKNIKKSVKESFGTKKRCMKLLDPNEPSPTLTTNPDDYVHYNEPRIMTVREFARIQTFDDSYEFKGKYTTGGKMRKLEVPRYTQIGNAIPPLFGELAGLVLNKF</sequence>
<evidence type="ECO:0000256" key="6">
    <source>
        <dbReference type="RuleBase" id="RU000416"/>
    </source>
</evidence>
<feature type="active site" evidence="5">
    <location>
        <position position="94"/>
    </location>
</feature>